<dbReference type="SUPFAM" id="SSF51735">
    <property type="entry name" value="NAD(P)-binding Rossmann-fold domains"/>
    <property type="match status" value="1"/>
</dbReference>
<comment type="similarity">
    <text evidence="1">Belongs to the complex I NDUFA9 subunit family.</text>
</comment>
<dbReference type="GO" id="GO:0044877">
    <property type="term" value="F:protein-containing complex binding"/>
    <property type="evidence" value="ECO:0007669"/>
    <property type="project" value="TreeGrafter"/>
</dbReference>
<dbReference type="STRING" id="10195.A0A3M7SYK3"/>
<evidence type="ECO:0000313" key="7">
    <source>
        <dbReference type="EMBL" id="RNA40913.1"/>
    </source>
</evidence>
<dbReference type="Proteomes" id="UP000276133">
    <property type="component" value="Unassembled WGS sequence"/>
</dbReference>
<dbReference type="EMBL" id="REGN01000569">
    <property type="protein sequence ID" value="RNA40913.1"/>
    <property type="molecule type" value="Genomic_DNA"/>
</dbReference>
<evidence type="ECO:0000256" key="1">
    <source>
        <dbReference type="ARBA" id="ARBA00038501"/>
    </source>
</evidence>
<dbReference type="Pfam" id="PF01370">
    <property type="entry name" value="Epimerase"/>
    <property type="match status" value="1"/>
</dbReference>
<reference evidence="7 8" key="1">
    <citation type="journal article" date="2018" name="Sci. Rep.">
        <title>Genomic signatures of local adaptation to the degree of environmental predictability in rotifers.</title>
        <authorList>
            <person name="Franch-Gras L."/>
            <person name="Hahn C."/>
            <person name="Garcia-Roger E.M."/>
            <person name="Carmona M.J."/>
            <person name="Serra M."/>
            <person name="Gomez A."/>
        </authorList>
    </citation>
    <scope>NUCLEOTIDE SEQUENCE [LARGE SCALE GENOMIC DNA]</scope>
    <source>
        <strain evidence="7">HYR1</strain>
    </source>
</reference>
<evidence type="ECO:0000256" key="5">
    <source>
        <dbReference type="ARBA" id="ARBA00046455"/>
    </source>
</evidence>
<dbReference type="AlphaFoldDB" id="A0A3M7SYK3"/>
<feature type="non-terminal residue" evidence="7">
    <location>
        <position position="1"/>
    </location>
</feature>
<comment type="caution">
    <text evidence="7">The sequence shown here is derived from an EMBL/GenBank/DDBJ whole genome shotgun (WGS) entry which is preliminary data.</text>
</comment>
<keyword evidence="8" id="KW-1185">Reference proteome</keyword>
<evidence type="ECO:0000256" key="4">
    <source>
        <dbReference type="ARBA" id="ARBA00043145"/>
    </source>
</evidence>
<dbReference type="PANTHER" id="PTHR12126">
    <property type="entry name" value="NADH-UBIQUINONE OXIDOREDUCTASE 39 KDA SUBUNIT-RELATED"/>
    <property type="match status" value="1"/>
</dbReference>
<organism evidence="7 8">
    <name type="scientific">Brachionus plicatilis</name>
    <name type="common">Marine rotifer</name>
    <name type="synonym">Brachionus muelleri</name>
    <dbReference type="NCBI Taxonomy" id="10195"/>
    <lineage>
        <taxon>Eukaryota</taxon>
        <taxon>Metazoa</taxon>
        <taxon>Spiralia</taxon>
        <taxon>Gnathifera</taxon>
        <taxon>Rotifera</taxon>
        <taxon>Eurotatoria</taxon>
        <taxon>Monogononta</taxon>
        <taxon>Pseudotrocha</taxon>
        <taxon>Ploima</taxon>
        <taxon>Brachionidae</taxon>
        <taxon>Brachionus</taxon>
    </lineage>
</organism>
<keyword evidence="7" id="KW-0830">Ubiquinone</keyword>
<dbReference type="InterPro" id="IPR001509">
    <property type="entry name" value="Epimerase_deHydtase"/>
</dbReference>
<dbReference type="InterPro" id="IPR036291">
    <property type="entry name" value="NAD(P)-bd_dom_sf"/>
</dbReference>
<evidence type="ECO:0000256" key="3">
    <source>
        <dbReference type="ARBA" id="ARBA00042000"/>
    </source>
</evidence>
<feature type="domain" description="NAD-dependent epimerase/dehydratase" evidence="6">
    <location>
        <begin position="80"/>
        <end position="289"/>
    </location>
</feature>
<evidence type="ECO:0000313" key="8">
    <source>
        <dbReference type="Proteomes" id="UP000276133"/>
    </source>
</evidence>
<proteinExistence type="inferred from homology"/>
<evidence type="ECO:0000259" key="6">
    <source>
        <dbReference type="Pfam" id="PF01370"/>
    </source>
</evidence>
<comment type="subunit">
    <text evidence="5">Complex I is composed of 45 different subunits. This a component of the hydrophobic protein fraction. Interacts with BLOC1S1. Interacts with SLC2A4. Interacts with CLOCK. Interacts with RAB5IF.</text>
</comment>
<dbReference type="InterPro" id="IPR051207">
    <property type="entry name" value="ComplexI_NDUFA9_subunit"/>
</dbReference>
<dbReference type="CDD" id="cd05271">
    <property type="entry name" value="NDUFA9_like_SDR_a"/>
    <property type="match status" value="1"/>
</dbReference>
<dbReference type="GO" id="GO:0005739">
    <property type="term" value="C:mitochondrion"/>
    <property type="evidence" value="ECO:0007669"/>
    <property type="project" value="TreeGrafter"/>
</dbReference>
<gene>
    <name evidence="7" type="ORF">BpHYR1_045800</name>
</gene>
<name>A0A3M7SYK3_BRAPC</name>
<sequence length="428" mass="49026">LFILLRSDCAYKMLGKNIRLCLNLKSLNPKNLGSSVNFCSSYSTDKTSSSPPSSDLLASLNLARYARGTGGRSSVNGNVVTVFGATGMMGRIICNRLGKEGSQMILPTRGDLWSARGIKLTGDLGQVIFLDYDLRDDEKIRQAVQYSNVVINCIGADYETSNFSYHDVHVDGPRRLARISKECGVEKFIHFSALNASPNPQKIFLKPSEFLISKYEGEEAVRDEFENAVIIRPSNIYGESDRFLYYYINDLRRNVSSIPLWKKGEMTIKMPVHQRDVADGVMKIMNNKDIKGATYDFVGPDRYLLSEIVDYIYQLLQRPNIRRSHLTPARLGMVYLYEKVMKRPQFSLDLFEREFISDQLSSDSRNPTLKDLGLELRKFDESVAWCLKVFNKLSYYNEKLNEFPEPKPPKPLSDDFEYQLRRKIRQTQ</sequence>
<dbReference type="Gene3D" id="3.40.50.720">
    <property type="entry name" value="NAD(P)-binding Rossmann-like Domain"/>
    <property type="match status" value="1"/>
</dbReference>
<dbReference type="PANTHER" id="PTHR12126:SF11">
    <property type="entry name" value="NADH DEHYDROGENASE [UBIQUINONE] 1 ALPHA SUBCOMPLEX SUBUNIT 9, MITOCHONDRIAL"/>
    <property type="match status" value="1"/>
</dbReference>
<dbReference type="OrthoDB" id="275457at2759"/>
<protein>
    <recommendedName>
        <fullName evidence="2">NADH dehydrogenase [ubiquinone] 1 alpha subcomplex subunit 9, mitochondrial</fullName>
    </recommendedName>
    <alternativeName>
        <fullName evidence="4">Complex I-39kD</fullName>
    </alternativeName>
    <alternativeName>
        <fullName evidence="3">NADH-ubiquinone oxidoreductase 39 kDa subunit</fullName>
    </alternativeName>
</protein>
<evidence type="ECO:0000256" key="2">
    <source>
        <dbReference type="ARBA" id="ARBA00040720"/>
    </source>
</evidence>
<accession>A0A3M7SYK3</accession>